<evidence type="ECO:0000256" key="2">
    <source>
        <dbReference type="ARBA" id="ARBA00022485"/>
    </source>
</evidence>
<dbReference type="PANTHER" id="PTHR43105:SF14">
    <property type="entry name" value="FORMATE DEHYDROGENASE H"/>
    <property type="match status" value="1"/>
</dbReference>
<evidence type="ECO:0000256" key="4">
    <source>
        <dbReference type="ARBA" id="ARBA00023002"/>
    </source>
</evidence>
<name>A0A1G5X8N3_9EURY</name>
<organism evidence="8 9">
    <name type="scientific">Methanobrevibacter millerae</name>
    <dbReference type="NCBI Taxonomy" id="230361"/>
    <lineage>
        <taxon>Archaea</taxon>
        <taxon>Methanobacteriati</taxon>
        <taxon>Methanobacteriota</taxon>
        <taxon>Methanomada group</taxon>
        <taxon>Methanobacteria</taxon>
        <taxon>Methanobacteriales</taxon>
        <taxon>Methanobacteriaceae</taxon>
        <taxon>Methanobrevibacter</taxon>
    </lineage>
</organism>
<keyword evidence="5" id="KW-0408">Iron</keyword>
<evidence type="ECO:0000256" key="3">
    <source>
        <dbReference type="ARBA" id="ARBA00022723"/>
    </source>
</evidence>
<dbReference type="GO" id="GO:0016020">
    <property type="term" value="C:membrane"/>
    <property type="evidence" value="ECO:0007669"/>
    <property type="project" value="TreeGrafter"/>
</dbReference>
<comment type="similarity">
    <text evidence="1">Belongs to the prokaryotic molybdopterin-containing oxidoreductase family.</text>
</comment>
<dbReference type="InterPro" id="IPR027467">
    <property type="entry name" value="MopterinOxRdtase_cofactor_BS"/>
</dbReference>
<dbReference type="PROSITE" id="PS00551">
    <property type="entry name" value="MOLYBDOPTERIN_PROK_1"/>
    <property type="match status" value="1"/>
</dbReference>
<dbReference type="AlphaFoldDB" id="A0A1G5X8N3"/>
<dbReference type="InterPro" id="IPR006963">
    <property type="entry name" value="Mopterin_OxRdtase_4Fe-4S_dom"/>
</dbReference>
<dbReference type="Proteomes" id="UP000323439">
    <property type="component" value="Unassembled WGS sequence"/>
</dbReference>
<dbReference type="GO" id="GO:0046872">
    <property type="term" value="F:metal ion binding"/>
    <property type="evidence" value="ECO:0007669"/>
    <property type="project" value="UniProtKB-KW"/>
</dbReference>
<evidence type="ECO:0000256" key="5">
    <source>
        <dbReference type="ARBA" id="ARBA00023004"/>
    </source>
</evidence>
<dbReference type="InterPro" id="IPR006656">
    <property type="entry name" value="Mopterin_OxRdtase"/>
</dbReference>
<evidence type="ECO:0000313" key="8">
    <source>
        <dbReference type="EMBL" id="SDA66799.1"/>
    </source>
</evidence>
<dbReference type="CDD" id="cd00368">
    <property type="entry name" value="Molybdopterin-Binding"/>
    <property type="match status" value="1"/>
</dbReference>
<dbReference type="PANTHER" id="PTHR43105">
    <property type="entry name" value="RESPIRATORY NITRATE REDUCTASE"/>
    <property type="match status" value="1"/>
</dbReference>
<feature type="domain" description="4Fe-4S Mo/W bis-MGD-type" evidence="7">
    <location>
        <begin position="2"/>
        <end position="58"/>
    </location>
</feature>
<dbReference type="GO" id="GO:0003954">
    <property type="term" value="F:NADH dehydrogenase activity"/>
    <property type="evidence" value="ECO:0007669"/>
    <property type="project" value="TreeGrafter"/>
</dbReference>
<dbReference type="Gene3D" id="3.40.50.740">
    <property type="match status" value="1"/>
</dbReference>
<sequence length="342" mass="37255">MVEIKHTLCPSCSVGCGINVILDNDSVVGTFPYKRHPVNEGKNCANGRTSIENCENKISEATISNGSVDLEKAIAEVSKEIGAKDNVTVILSGYNSLKEAEAIKAFSDEKGFNLAFYANDLGNFDEVASYDDIEQASSLLVIGDVLYDNPLIGRRIVHAMKNGAKIFSNIKAETSVTANVSDETSSAPVQEFLDAYKDQLDDSSVIVFNTVDSEEDLEAIKGLGSKVLAVYSKPNTKGILGIADSISKEEMVELFDNTDVLLVFNEDIVDEFDYNFKSISKVISFSSFENNTTEIADIVVPVKSWLECEDAFVNSMGDAQNFVPVMESEELSIVDVIEKIKG</sequence>
<dbReference type="GO" id="GO:0051539">
    <property type="term" value="F:4 iron, 4 sulfur cluster binding"/>
    <property type="evidence" value="ECO:0007669"/>
    <property type="project" value="UniProtKB-KW"/>
</dbReference>
<dbReference type="OrthoDB" id="23466at2157"/>
<dbReference type="EMBL" id="FMXB01000019">
    <property type="protein sequence ID" value="SDA66799.1"/>
    <property type="molecule type" value="Genomic_DNA"/>
</dbReference>
<evidence type="ECO:0000259" key="7">
    <source>
        <dbReference type="PROSITE" id="PS51669"/>
    </source>
</evidence>
<keyword evidence="3" id="KW-0479">Metal-binding</keyword>
<dbReference type="PROSITE" id="PS51669">
    <property type="entry name" value="4FE4S_MOW_BIS_MGD"/>
    <property type="match status" value="1"/>
</dbReference>
<keyword evidence="4" id="KW-0560">Oxidoreductase</keyword>
<proteinExistence type="inferred from homology"/>
<dbReference type="InterPro" id="IPR050123">
    <property type="entry name" value="Prok_molybdopt-oxidoreductase"/>
</dbReference>
<keyword evidence="6" id="KW-0411">Iron-sulfur</keyword>
<accession>A0A1G5X8N3</accession>
<keyword evidence="9" id="KW-1185">Reference proteome</keyword>
<evidence type="ECO:0000256" key="1">
    <source>
        <dbReference type="ARBA" id="ARBA00010312"/>
    </source>
</evidence>
<dbReference type="RefSeq" id="WP_149732530.1">
    <property type="nucleotide sequence ID" value="NZ_FMXB01000019.1"/>
</dbReference>
<keyword evidence="2" id="KW-0004">4Fe-4S</keyword>
<evidence type="ECO:0000313" key="9">
    <source>
        <dbReference type="Proteomes" id="UP000323439"/>
    </source>
</evidence>
<dbReference type="Pfam" id="PF04879">
    <property type="entry name" value="Molybdop_Fe4S4"/>
    <property type="match status" value="1"/>
</dbReference>
<reference evidence="8 9" key="1">
    <citation type="submission" date="2016-10" db="EMBL/GenBank/DDBJ databases">
        <authorList>
            <person name="Varghese N."/>
            <person name="Submissions S."/>
        </authorList>
    </citation>
    <scope>NUCLEOTIDE SEQUENCE [LARGE SCALE GENOMIC DNA]</scope>
    <source>
        <strain evidence="8 9">DSM 16643</strain>
    </source>
</reference>
<protein>
    <submittedName>
        <fullName evidence="8">Formate dehydrogenase major subunit</fullName>
    </submittedName>
</protein>
<dbReference type="Gene3D" id="3.30.200.210">
    <property type="match status" value="1"/>
</dbReference>
<dbReference type="SMART" id="SM00926">
    <property type="entry name" value="Molybdop_Fe4S4"/>
    <property type="match status" value="1"/>
</dbReference>
<dbReference type="GO" id="GO:0022904">
    <property type="term" value="P:respiratory electron transport chain"/>
    <property type="evidence" value="ECO:0007669"/>
    <property type="project" value="TreeGrafter"/>
</dbReference>
<dbReference type="SUPFAM" id="SSF53706">
    <property type="entry name" value="Formate dehydrogenase/DMSO reductase, domains 1-3"/>
    <property type="match status" value="1"/>
</dbReference>
<dbReference type="Pfam" id="PF00384">
    <property type="entry name" value="Molybdopterin"/>
    <property type="match status" value="1"/>
</dbReference>
<gene>
    <name evidence="8" type="ORF">SAMN02910315_02040</name>
</gene>
<evidence type="ECO:0000256" key="6">
    <source>
        <dbReference type="ARBA" id="ARBA00023014"/>
    </source>
</evidence>